<dbReference type="AlphaFoldDB" id="A0A1S8TXJ4"/>
<evidence type="ECO:0000313" key="2">
    <source>
        <dbReference type="EMBL" id="OOM82424.1"/>
    </source>
</evidence>
<evidence type="ECO:0008006" key="4">
    <source>
        <dbReference type="Google" id="ProtNLM"/>
    </source>
</evidence>
<evidence type="ECO:0000256" key="1">
    <source>
        <dbReference type="SAM" id="Phobius"/>
    </source>
</evidence>
<reference evidence="2 3" key="1">
    <citation type="submission" date="2016-05" db="EMBL/GenBank/DDBJ databases">
        <title>Microbial solvent formation.</title>
        <authorList>
            <person name="Poehlein A."/>
            <person name="Montoya Solano J.D."/>
            <person name="Flitsch S."/>
            <person name="Krabben P."/>
            <person name="Duerre P."/>
            <person name="Daniel R."/>
        </authorList>
    </citation>
    <scope>NUCLEOTIDE SEQUENCE [LARGE SCALE GENOMIC DNA]</scope>
    <source>
        <strain evidence="2 3">DSM 2619</strain>
    </source>
</reference>
<feature type="transmembrane region" description="Helical" evidence="1">
    <location>
        <begin position="93"/>
        <end position="117"/>
    </location>
</feature>
<feature type="transmembrane region" description="Helical" evidence="1">
    <location>
        <begin position="20"/>
        <end position="40"/>
    </location>
</feature>
<accession>A0A1S8TXJ4</accession>
<feature type="transmembrane region" description="Helical" evidence="1">
    <location>
        <begin position="170"/>
        <end position="188"/>
    </location>
</feature>
<organism evidence="2 3">
    <name type="scientific">Clostridium puniceum</name>
    <dbReference type="NCBI Taxonomy" id="29367"/>
    <lineage>
        <taxon>Bacteria</taxon>
        <taxon>Bacillati</taxon>
        <taxon>Bacillota</taxon>
        <taxon>Clostridia</taxon>
        <taxon>Eubacteriales</taxon>
        <taxon>Clostridiaceae</taxon>
        <taxon>Clostridium</taxon>
    </lineage>
</organism>
<gene>
    <name evidence="2" type="ORF">CLPUN_01260</name>
</gene>
<protein>
    <recommendedName>
        <fullName evidence="4">ABC-2 family transporter protein</fullName>
    </recommendedName>
</protein>
<sequence length="273" mass="32391">MKKMLNYLAIKINFNKIRLIIIVACVYQFFIYLDMLFGGYRFNFYDIIIEQFGYLNLFYFISFCFLLILYNLCNNNTFNEYVCVRLNSKYKVYNMNIVAILLMSIFSTIFFDVIAVLECIGRISFNNKWSEYFYSNMTGNLNLFFSEENTQLITTKLTPLNYVLFTNNLVTLYLLFIGALFFVINLCIRKRAISFIISIIILAINLFVGSSNSIIGKLSFTQNIFFITSSYQDFQSNNYILYKHLYWTILNLVIYLIGLALMRKYDYEFEELI</sequence>
<proteinExistence type="predicted"/>
<dbReference type="Proteomes" id="UP000190890">
    <property type="component" value="Unassembled WGS sequence"/>
</dbReference>
<keyword evidence="3" id="KW-1185">Reference proteome</keyword>
<feature type="transmembrane region" description="Helical" evidence="1">
    <location>
        <begin position="244"/>
        <end position="262"/>
    </location>
</feature>
<keyword evidence="1" id="KW-0812">Transmembrane</keyword>
<dbReference type="RefSeq" id="WP_077845455.1">
    <property type="nucleotide sequence ID" value="NZ_LZZM01000011.1"/>
</dbReference>
<name>A0A1S8TXJ4_9CLOT</name>
<dbReference type="STRING" id="29367.CLPUN_01260"/>
<keyword evidence="1" id="KW-0472">Membrane</keyword>
<feature type="transmembrane region" description="Helical" evidence="1">
    <location>
        <begin position="52"/>
        <end position="72"/>
    </location>
</feature>
<keyword evidence="1" id="KW-1133">Transmembrane helix</keyword>
<comment type="caution">
    <text evidence="2">The sequence shown here is derived from an EMBL/GenBank/DDBJ whole genome shotgun (WGS) entry which is preliminary data.</text>
</comment>
<dbReference type="EMBL" id="LZZM01000011">
    <property type="protein sequence ID" value="OOM82424.1"/>
    <property type="molecule type" value="Genomic_DNA"/>
</dbReference>
<feature type="transmembrane region" description="Helical" evidence="1">
    <location>
        <begin position="195"/>
        <end position="215"/>
    </location>
</feature>
<evidence type="ECO:0000313" key="3">
    <source>
        <dbReference type="Proteomes" id="UP000190890"/>
    </source>
</evidence>